<dbReference type="AlphaFoldDB" id="A0A225WHX8"/>
<feature type="compositionally biased region" description="Basic and acidic residues" evidence="1">
    <location>
        <begin position="103"/>
        <end position="115"/>
    </location>
</feature>
<evidence type="ECO:0000313" key="2">
    <source>
        <dbReference type="EMBL" id="OWZ17024.1"/>
    </source>
</evidence>
<proteinExistence type="predicted"/>
<sequence length="321" mass="35952">MIRRLREFKMDDGSTMARHLDKVDELIVGLQTRGDPLNDSRQLVNLLGSLPGEYESIAPIMKNSKDVTLIEAKEKLLMEYERQEEKVSSERALKATSFGGKDNNGKFDKVRNRYDRKGNGSQRLAEFTGKDFGCGHVCHSKRECPEKANGGSHVASVFAAGEDPSTRDAFDNRGRKENSGSLDGGKRIDGKSIRIVKVLHIPGLDRRLLSVGKLADRGMSVEFQRNSCVIWNESKAIASGKKYGKAYVLACHQDTAYYIEYAGVDSEWELWDARMRHFNEDSLEKTQQVTTGMPKTRPTVKTLCGGCLKGKQTVTHFLPWS</sequence>
<feature type="region of interest" description="Disordered" evidence="1">
    <location>
        <begin position="96"/>
        <end position="115"/>
    </location>
</feature>
<comment type="caution">
    <text evidence="2">The sequence shown here is derived from an EMBL/GenBank/DDBJ whole genome shotgun (WGS) entry which is preliminary data.</text>
</comment>
<dbReference type="Proteomes" id="UP000198211">
    <property type="component" value="Unassembled WGS sequence"/>
</dbReference>
<dbReference type="Pfam" id="PF14223">
    <property type="entry name" value="Retrotran_gag_2"/>
    <property type="match status" value="1"/>
</dbReference>
<protein>
    <submittedName>
        <fullName evidence="2">Polyprotein</fullName>
    </submittedName>
</protein>
<dbReference type="OrthoDB" id="112217at2759"/>
<dbReference type="STRING" id="4795.A0A225WHX8"/>
<name>A0A225WHX8_9STRA</name>
<feature type="region of interest" description="Disordered" evidence="1">
    <location>
        <begin position="163"/>
        <end position="185"/>
    </location>
</feature>
<reference evidence="3" key="1">
    <citation type="submission" date="2017-03" db="EMBL/GenBank/DDBJ databases">
        <title>Phytopthora megakarya and P. palmivora, two closely related causual agents of cacao black pod achieved similar genome size and gene model numbers by different mechanisms.</title>
        <authorList>
            <person name="Ali S."/>
            <person name="Shao J."/>
            <person name="Larry D.J."/>
            <person name="Kronmiller B."/>
            <person name="Shen D."/>
            <person name="Strem M.D."/>
            <person name="Melnick R.L."/>
            <person name="Guiltinan M.J."/>
            <person name="Tyler B.M."/>
            <person name="Meinhardt L.W."/>
            <person name="Bailey B.A."/>
        </authorList>
    </citation>
    <scope>NUCLEOTIDE SEQUENCE [LARGE SCALE GENOMIC DNA]</scope>
    <source>
        <strain evidence="3">zdho120</strain>
    </source>
</reference>
<organism evidence="2 3">
    <name type="scientific">Phytophthora megakarya</name>
    <dbReference type="NCBI Taxonomy" id="4795"/>
    <lineage>
        <taxon>Eukaryota</taxon>
        <taxon>Sar</taxon>
        <taxon>Stramenopiles</taxon>
        <taxon>Oomycota</taxon>
        <taxon>Peronosporomycetes</taxon>
        <taxon>Peronosporales</taxon>
        <taxon>Peronosporaceae</taxon>
        <taxon>Phytophthora</taxon>
    </lineage>
</organism>
<evidence type="ECO:0000256" key="1">
    <source>
        <dbReference type="SAM" id="MobiDB-lite"/>
    </source>
</evidence>
<feature type="compositionally biased region" description="Basic and acidic residues" evidence="1">
    <location>
        <begin position="164"/>
        <end position="185"/>
    </location>
</feature>
<gene>
    <name evidence="2" type="ORF">PHMEG_0009092</name>
</gene>
<evidence type="ECO:0000313" key="3">
    <source>
        <dbReference type="Proteomes" id="UP000198211"/>
    </source>
</evidence>
<keyword evidence="3" id="KW-1185">Reference proteome</keyword>
<accession>A0A225WHX8</accession>
<dbReference type="EMBL" id="NBNE01000826">
    <property type="protein sequence ID" value="OWZ17024.1"/>
    <property type="molecule type" value="Genomic_DNA"/>
</dbReference>